<dbReference type="PROSITE" id="PS50005">
    <property type="entry name" value="TPR"/>
    <property type="match status" value="1"/>
</dbReference>
<feature type="compositionally biased region" description="Polar residues" evidence="4">
    <location>
        <begin position="147"/>
        <end position="168"/>
    </location>
</feature>
<dbReference type="PANTHER" id="PTHR45831">
    <property type="entry name" value="LD24721P"/>
    <property type="match status" value="1"/>
</dbReference>
<dbReference type="EMBL" id="VJMJ01000201">
    <property type="protein sequence ID" value="KAF0727127.1"/>
    <property type="molecule type" value="Genomic_DNA"/>
</dbReference>
<dbReference type="SMART" id="SM00028">
    <property type="entry name" value="TPR"/>
    <property type="match status" value="2"/>
</dbReference>
<evidence type="ECO:0000256" key="3">
    <source>
        <dbReference type="PROSITE-ProRule" id="PRU00339"/>
    </source>
</evidence>
<keyword evidence="7" id="KW-1185">Reference proteome</keyword>
<evidence type="ECO:0000313" key="7">
    <source>
        <dbReference type="Proteomes" id="UP000481153"/>
    </source>
</evidence>
<dbReference type="GO" id="GO:0072380">
    <property type="term" value="C:TRC complex"/>
    <property type="evidence" value="ECO:0007669"/>
    <property type="project" value="TreeGrafter"/>
</dbReference>
<dbReference type="AlphaFoldDB" id="A0A6G0WIV2"/>
<feature type="repeat" description="TPR" evidence="3">
    <location>
        <begin position="57"/>
        <end position="90"/>
    </location>
</feature>
<dbReference type="GO" id="GO:0006620">
    <property type="term" value="P:post-translational protein targeting to endoplasmic reticulum membrane"/>
    <property type="evidence" value="ECO:0007669"/>
    <property type="project" value="TreeGrafter"/>
</dbReference>
<evidence type="ECO:0000256" key="1">
    <source>
        <dbReference type="ARBA" id="ARBA00022737"/>
    </source>
</evidence>
<dbReference type="Proteomes" id="UP000481153">
    <property type="component" value="Unassembled WGS sequence"/>
</dbReference>
<evidence type="ECO:0000256" key="4">
    <source>
        <dbReference type="SAM" id="MobiDB-lite"/>
    </source>
</evidence>
<evidence type="ECO:0000313" key="6">
    <source>
        <dbReference type="EMBL" id="KAF0727127.1"/>
    </source>
</evidence>
<comment type="caution">
    <text evidence="6">The sequence shown here is derived from an EMBL/GenBank/DDBJ whole genome shotgun (WGS) entry which is preliminary data.</text>
</comment>
<evidence type="ECO:0000256" key="2">
    <source>
        <dbReference type="ARBA" id="ARBA00022803"/>
    </source>
</evidence>
<keyword evidence="1" id="KW-0677">Repeat</keyword>
<keyword evidence="5" id="KW-1133">Transmembrane helix</keyword>
<gene>
    <name evidence="6" type="ORF">Ae201684_014764</name>
</gene>
<dbReference type="VEuPathDB" id="FungiDB:AeMF1_006383"/>
<dbReference type="SUPFAM" id="SSF48452">
    <property type="entry name" value="TPR-like"/>
    <property type="match status" value="1"/>
</dbReference>
<dbReference type="GO" id="GO:0060090">
    <property type="term" value="F:molecular adaptor activity"/>
    <property type="evidence" value="ECO:0007669"/>
    <property type="project" value="TreeGrafter"/>
</dbReference>
<dbReference type="Gene3D" id="1.25.40.10">
    <property type="entry name" value="Tetratricopeptide repeat domain"/>
    <property type="match status" value="1"/>
</dbReference>
<keyword evidence="2 3" id="KW-0802">TPR repeat</keyword>
<keyword evidence="5" id="KW-0812">Transmembrane</keyword>
<sequence>MTNDKEGEIEAWTSKLAVNAKNALALRSRGTLYLELGRADDAELDARSWLALEPKVGAAHGLLGVVLMAQRRFDEAVKTYKHGIQADPKDETLHDRLRRARIAVIDELAADEDIAILHPATREPPQPATSVPSAPETTTPLPPLPRQESSNSSINPSRTMTTPSTELQNFSGQPVSTLLHLVLRLVWLILLDLHRSSPHLSNAGLLVAVGIVGVCVQNWLGLLLLAVAAIGLVYMPSSWRQSIVNVLSRRLEQWMETSSDKLYTISLIPCMLACVPMVLKVVGLYNLFWFIHQDNYLALGLLVYFVVVLHTKQSPKLVKAGMYLLIVLYWVVYRRHHRDMFRFIPPASFELASFILAGISPMQVQQATKRSLATLLTELSPHVNLWGVLALGHWAVDFWSQPSSFTIEDILASFRKVQGSAINLFQTEIQAYRASHDGRSSATSSSDDYAVMVAYVAKTIRALPPSKRVAAIVMVLQRCVHTVVFLLLFLRGHICLALMPLMAQEIGAFQGIVHAFTEFDTSECDTLDIICNQSPPLLTVWTNVKAGVYCMECSVTATKVAVAATSATLLATQLSHLATTVAAVRREGVVHHMDNLIDVAATLFESRHLIQPIHEAWIEVTRRWWARPS</sequence>
<reference evidence="6 7" key="1">
    <citation type="submission" date="2019-07" db="EMBL/GenBank/DDBJ databases">
        <title>Genomics analysis of Aphanomyces spp. identifies a new class of oomycete effector associated with host adaptation.</title>
        <authorList>
            <person name="Gaulin E."/>
        </authorList>
    </citation>
    <scope>NUCLEOTIDE SEQUENCE [LARGE SCALE GENOMIC DNA]</scope>
    <source>
        <strain evidence="6 7">ATCC 201684</strain>
    </source>
</reference>
<dbReference type="InterPro" id="IPR011990">
    <property type="entry name" value="TPR-like_helical_dom_sf"/>
</dbReference>
<feature type="region of interest" description="Disordered" evidence="4">
    <location>
        <begin position="121"/>
        <end position="168"/>
    </location>
</feature>
<dbReference type="PANTHER" id="PTHR45831:SF2">
    <property type="entry name" value="LD24721P"/>
    <property type="match status" value="1"/>
</dbReference>
<feature type="transmembrane region" description="Helical" evidence="5">
    <location>
        <begin position="175"/>
        <end position="193"/>
    </location>
</feature>
<accession>A0A6G0WIV2</accession>
<dbReference type="InterPro" id="IPR019734">
    <property type="entry name" value="TPR_rpt"/>
</dbReference>
<feature type="transmembrane region" description="Helical" evidence="5">
    <location>
        <begin position="262"/>
        <end position="288"/>
    </location>
</feature>
<evidence type="ECO:0000256" key="5">
    <source>
        <dbReference type="SAM" id="Phobius"/>
    </source>
</evidence>
<name>A0A6G0WIV2_9STRA</name>
<keyword evidence="5" id="KW-0472">Membrane</keyword>
<proteinExistence type="predicted"/>
<feature type="transmembrane region" description="Helical" evidence="5">
    <location>
        <begin position="205"/>
        <end position="235"/>
    </location>
</feature>
<dbReference type="GO" id="GO:0016020">
    <property type="term" value="C:membrane"/>
    <property type="evidence" value="ECO:0007669"/>
    <property type="project" value="TreeGrafter"/>
</dbReference>
<organism evidence="6 7">
    <name type="scientific">Aphanomyces euteiches</name>
    <dbReference type="NCBI Taxonomy" id="100861"/>
    <lineage>
        <taxon>Eukaryota</taxon>
        <taxon>Sar</taxon>
        <taxon>Stramenopiles</taxon>
        <taxon>Oomycota</taxon>
        <taxon>Saprolegniomycetes</taxon>
        <taxon>Saprolegniales</taxon>
        <taxon>Verrucalvaceae</taxon>
        <taxon>Aphanomyces</taxon>
    </lineage>
</organism>
<dbReference type="InterPro" id="IPR047150">
    <property type="entry name" value="SGT"/>
</dbReference>
<dbReference type="Pfam" id="PF14559">
    <property type="entry name" value="TPR_19"/>
    <property type="match status" value="1"/>
</dbReference>
<protein>
    <submittedName>
        <fullName evidence="6">Uncharacterized protein</fullName>
    </submittedName>
</protein>
<feature type="transmembrane region" description="Helical" evidence="5">
    <location>
        <begin position="295"/>
        <end position="311"/>
    </location>
</feature>
<feature type="transmembrane region" description="Helical" evidence="5">
    <location>
        <begin position="317"/>
        <end position="333"/>
    </location>
</feature>